<dbReference type="PANTHER" id="PTHR42709">
    <property type="entry name" value="ALKALINE PHOSPHATASE LIKE PROTEIN"/>
    <property type="match status" value="1"/>
</dbReference>
<dbReference type="AlphaFoldDB" id="A0A4P6F4T2"/>
<keyword evidence="5" id="KW-1185">Reference proteome</keyword>
<name>A0A4P6F4T2_9MICO</name>
<keyword evidence="2" id="KW-1133">Transmembrane helix</keyword>
<protein>
    <recommendedName>
        <fullName evidence="3">VTT domain-containing protein</fullName>
    </recommendedName>
</protein>
<keyword evidence="2" id="KW-0812">Transmembrane</keyword>
<evidence type="ECO:0000256" key="1">
    <source>
        <dbReference type="ARBA" id="ARBA00010792"/>
    </source>
</evidence>
<organism evidence="4 5">
    <name type="scientific">Xylanimonas protaetiae</name>
    <dbReference type="NCBI Taxonomy" id="2509457"/>
    <lineage>
        <taxon>Bacteria</taxon>
        <taxon>Bacillati</taxon>
        <taxon>Actinomycetota</taxon>
        <taxon>Actinomycetes</taxon>
        <taxon>Micrococcales</taxon>
        <taxon>Promicromonosporaceae</taxon>
        <taxon>Xylanimonas</taxon>
    </lineage>
</organism>
<feature type="transmembrane region" description="Helical" evidence="2">
    <location>
        <begin position="140"/>
        <end position="167"/>
    </location>
</feature>
<feature type="transmembrane region" description="Helical" evidence="2">
    <location>
        <begin position="45"/>
        <end position="63"/>
    </location>
</feature>
<dbReference type="KEGG" id="xya:ET471_11700"/>
<evidence type="ECO:0000313" key="5">
    <source>
        <dbReference type="Proteomes" id="UP000292118"/>
    </source>
</evidence>
<dbReference type="OrthoDB" id="3700600at2"/>
<dbReference type="Pfam" id="PF09335">
    <property type="entry name" value="VTT_dom"/>
    <property type="match status" value="1"/>
</dbReference>
<dbReference type="InterPro" id="IPR032816">
    <property type="entry name" value="VTT_dom"/>
</dbReference>
<feature type="transmembrane region" description="Helical" evidence="2">
    <location>
        <begin position="83"/>
        <end position="106"/>
    </location>
</feature>
<dbReference type="InterPro" id="IPR051311">
    <property type="entry name" value="DedA_domain"/>
</dbReference>
<keyword evidence="2" id="KW-0472">Membrane</keyword>
<accession>A0A4P6F4T2</accession>
<dbReference type="EMBL" id="CP035493">
    <property type="protein sequence ID" value="QAY70604.1"/>
    <property type="molecule type" value="Genomic_DNA"/>
</dbReference>
<dbReference type="Proteomes" id="UP000292118">
    <property type="component" value="Chromosome"/>
</dbReference>
<feature type="transmembrane region" description="Helical" evidence="2">
    <location>
        <begin position="173"/>
        <end position="197"/>
    </location>
</feature>
<evidence type="ECO:0000313" key="4">
    <source>
        <dbReference type="EMBL" id="QAY70604.1"/>
    </source>
</evidence>
<evidence type="ECO:0000259" key="3">
    <source>
        <dbReference type="Pfam" id="PF09335"/>
    </source>
</evidence>
<reference evidence="4 5" key="1">
    <citation type="submission" date="2019-01" db="EMBL/GenBank/DDBJ databases">
        <title>Genome sequencing of strain FW10M-9.</title>
        <authorList>
            <person name="Heo J."/>
            <person name="Kim S.-J."/>
            <person name="Kim J.-S."/>
            <person name="Hong S.-B."/>
            <person name="Kwon S.-W."/>
        </authorList>
    </citation>
    <scope>NUCLEOTIDE SEQUENCE [LARGE SCALE GENOMIC DNA]</scope>
    <source>
        <strain evidence="4 5">FW10M-9</strain>
    </source>
</reference>
<proteinExistence type="inferred from homology"/>
<comment type="similarity">
    <text evidence="1">Belongs to the DedA family.</text>
</comment>
<evidence type="ECO:0000256" key="2">
    <source>
        <dbReference type="SAM" id="Phobius"/>
    </source>
</evidence>
<sequence>MLSSRSRSWCSSACRWAGSCASGCRSRPPRRSPRSRRTRRRRHEVLEALTTFGVSILSAVLPFVNLEVYLGLLATRLDGEVAAVVTCAVVTGVGSAIGKLVWYLLAARSMDTPWVRKKLSKESWQRRFDRWQAALDGKPWLAAAVLLAASVVGVPPLLVMALVAGALRVPMWVFLPTVTVGRAVRAWLILAGVGFALGW</sequence>
<gene>
    <name evidence="4" type="ORF">ET471_11700</name>
</gene>
<feature type="domain" description="VTT" evidence="3">
    <location>
        <begin position="83"/>
        <end position="189"/>
    </location>
</feature>